<comment type="caution">
    <text evidence="16">The sequence shown here is derived from an EMBL/GenBank/DDBJ whole genome shotgun (WGS) entry which is preliminary data.</text>
</comment>
<keyword evidence="13 14" id="KW-0676">Redox-active center</keyword>
<feature type="topological domain" description="Cytoplasmic" evidence="14">
    <location>
        <begin position="1"/>
        <end position="12"/>
    </location>
</feature>
<keyword evidence="3 14" id="KW-0813">Transport</keyword>
<evidence type="ECO:0000256" key="15">
    <source>
        <dbReference type="SAM" id="Phobius"/>
    </source>
</evidence>
<evidence type="ECO:0000256" key="12">
    <source>
        <dbReference type="ARBA" id="ARBA00023186"/>
    </source>
</evidence>
<dbReference type="RefSeq" id="WP_345921199.1">
    <property type="nucleotide sequence ID" value="NZ_JBDIVE010000013.1"/>
</dbReference>
<protein>
    <recommendedName>
        <fullName evidence="14">Disulfide bond formation protein B</fullName>
    </recommendedName>
    <alternativeName>
        <fullName evidence="14">Disulfide oxidoreductase</fullName>
    </alternativeName>
</protein>
<evidence type="ECO:0000256" key="5">
    <source>
        <dbReference type="ARBA" id="ARBA00022519"/>
    </source>
</evidence>
<keyword evidence="12 14" id="KW-0143">Chaperone</keyword>
<gene>
    <name evidence="14" type="primary">dsbB</name>
    <name evidence="16" type="ORF">ABDB84_18185</name>
</gene>
<dbReference type="HAMAP" id="MF_00286">
    <property type="entry name" value="DsbB"/>
    <property type="match status" value="1"/>
</dbReference>
<keyword evidence="8 14" id="KW-1133">Transmembrane helix</keyword>
<feature type="topological domain" description="Cytoplasmic" evidence="14">
    <location>
        <begin position="65"/>
        <end position="70"/>
    </location>
</feature>
<keyword evidence="10 14" id="KW-0472">Membrane</keyword>
<dbReference type="Proteomes" id="UP001410394">
    <property type="component" value="Unassembled WGS sequence"/>
</dbReference>
<dbReference type="InterPro" id="IPR023380">
    <property type="entry name" value="DsbB-like_sf"/>
</dbReference>
<keyword evidence="4 14" id="KW-1003">Cell membrane</keyword>
<keyword evidence="11 14" id="KW-1015">Disulfide bond</keyword>
<dbReference type="PANTHER" id="PTHR36570:SF3">
    <property type="entry name" value="DISULFIDE BOND FORMATION PROTEIN B"/>
    <property type="match status" value="1"/>
</dbReference>
<evidence type="ECO:0000256" key="4">
    <source>
        <dbReference type="ARBA" id="ARBA00022475"/>
    </source>
</evidence>
<accession>A0ABU9Z360</accession>
<evidence type="ECO:0000256" key="14">
    <source>
        <dbReference type="HAMAP-Rule" id="MF_00286"/>
    </source>
</evidence>
<feature type="topological domain" description="Cytoplasmic" evidence="14">
    <location>
        <begin position="164"/>
        <end position="172"/>
    </location>
</feature>
<feature type="transmembrane region" description="Helical" evidence="15">
    <location>
        <begin position="43"/>
        <end position="62"/>
    </location>
</feature>
<dbReference type="EMBL" id="JBDIVE010000013">
    <property type="protein sequence ID" value="MEN3070420.1"/>
    <property type="molecule type" value="Genomic_DNA"/>
</dbReference>
<evidence type="ECO:0000256" key="2">
    <source>
        <dbReference type="ARBA" id="ARBA00008823"/>
    </source>
</evidence>
<dbReference type="InterPro" id="IPR003752">
    <property type="entry name" value="DiS_bond_form_DsbB/BdbC"/>
</dbReference>
<keyword evidence="9 14" id="KW-0560">Oxidoreductase</keyword>
<feature type="transmembrane region" description="Helical" evidence="15">
    <location>
        <begin position="12"/>
        <end position="31"/>
    </location>
</feature>
<evidence type="ECO:0000256" key="11">
    <source>
        <dbReference type="ARBA" id="ARBA00023157"/>
    </source>
</evidence>
<dbReference type="PANTHER" id="PTHR36570">
    <property type="entry name" value="DISULFIDE BOND FORMATION PROTEIN B"/>
    <property type="match status" value="1"/>
</dbReference>
<comment type="subcellular location">
    <subcellularLocation>
        <location evidence="1">Cell inner membrane</location>
        <topology evidence="1">Multi-pass membrane protein</topology>
    </subcellularLocation>
    <subcellularLocation>
        <location evidence="14">Cell membrane</location>
        <topology evidence="14">Multi-pass membrane protein</topology>
    </subcellularLocation>
</comment>
<feature type="disulfide bond" description="Redox-active" evidence="14">
    <location>
        <begin position="39"/>
        <end position="42"/>
    </location>
</feature>
<keyword evidence="5" id="KW-0997">Cell inner membrane</keyword>
<evidence type="ECO:0000256" key="3">
    <source>
        <dbReference type="ARBA" id="ARBA00022448"/>
    </source>
</evidence>
<keyword evidence="17" id="KW-1185">Reference proteome</keyword>
<feature type="transmembrane region" description="Helical" evidence="15">
    <location>
        <begin position="74"/>
        <end position="92"/>
    </location>
</feature>
<feature type="transmembrane region" description="Helical" evidence="15">
    <location>
        <begin position="142"/>
        <end position="162"/>
    </location>
</feature>
<organism evidence="16 17">
    <name type="scientific">Uliginosibacterium sediminicola</name>
    <dbReference type="NCBI Taxonomy" id="2024550"/>
    <lineage>
        <taxon>Bacteria</taxon>
        <taxon>Pseudomonadati</taxon>
        <taxon>Pseudomonadota</taxon>
        <taxon>Betaproteobacteria</taxon>
        <taxon>Rhodocyclales</taxon>
        <taxon>Zoogloeaceae</taxon>
        <taxon>Uliginosibacterium</taxon>
    </lineage>
</organism>
<keyword evidence="6 14" id="KW-0812">Transmembrane</keyword>
<evidence type="ECO:0000256" key="9">
    <source>
        <dbReference type="ARBA" id="ARBA00023002"/>
    </source>
</evidence>
<evidence type="ECO:0000256" key="8">
    <source>
        <dbReference type="ARBA" id="ARBA00022989"/>
    </source>
</evidence>
<name>A0ABU9Z360_9RHOO</name>
<comment type="function">
    <text evidence="14">Required for disulfide bond formation in some periplasmic proteins. Acts by oxidizing the DsbA protein.</text>
</comment>
<sequence length="172" mass="18641">MIALRLLPPRLVFLAVFLGCAALLSFGLYLQHAKGIEPCPLCILQRYAFASAGLIALLGALLNPRGLLLKTWGIVLAASALAGGSVSVRQIWLQHNPPSVSTCGPDLSYMVSRFPLSDVLPKLFRGEGDCAKIDWTFLGFSIAEWSVLCFSVLVLIGLWQALRNPLAAHARR</sequence>
<evidence type="ECO:0000256" key="10">
    <source>
        <dbReference type="ARBA" id="ARBA00023136"/>
    </source>
</evidence>
<dbReference type="Pfam" id="PF02600">
    <property type="entry name" value="DsbB"/>
    <property type="match status" value="1"/>
</dbReference>
<comment type="similarity">
    <text evidence="2 14">Belongs to the DsbB family.</text>
</comment>
<dbReference type="InterPro" id="IPR050183">
    <property type="entry name" value="DsbB"/>
</dbReference>
<evidence type="ECO:0000256" key="6">
    <source>
        <dbReference type="ARBA" id="ARBA00022692"/>
    </source>
</evidence>
<evidence type="ECO:0000256" key="13">
    <source>
        <dbReference type="ARBA" id="ARBA00023284"/>
    </source>
</evidence>
<dbReference type="SUPFAM" id="SSF158442">
    <property type="entry name" value="DsbB-like"/>
    <property type="match status" value="1"/>
</dbReference>
<dbReference type="InterPro" id="IPR022920">
    <property type="entry name" value="Disulphide_bond_form_DsbB"/>
</dbReference>
<evidence type="ECO:0000256" key="1">
    <source>
        <dbReference type="ARBA" id="ARBA00004429"/>
    </source>
</evidence>
<dbReference type="Gene3D" id="1.20.1550.10">
    <property type="entry name" value="DsbB-like"/>
    <property type="match status" value="1"/>
</dbReference>
<evidence type="ECO:0000256" key="7">
    <source>
        <dbReference type="ARBA" id="ARBA00022982"/>
    </source>
</evidence>
<reference evidence="16 17" key="1">
    <citation type="journal article" date="2018" name="Int. J. Syst. Evol. Microbiol.">
        <title>Uliginosibacterium sediminicola sp. nov., isolated from freshwater sediment.</title>
        <authorList>
            <person name="Hwang W.M."/>
            <person name="Kim S.M."/>
            <person name="Kang K."/>
            <person name="Ahn T.Y."/>
        </authorList>
    </citation>
    <scope>NUCLEOTIDE SEQUENCE [LARGE SCALE GENOMIC DNA]</scope>
    <source>
        <strain evidence="16 17">M1-21</strain>
    </source>
</reference>
<proteinExistence type="inferred from homology"/>
<comment type="caution">
    <text evidence="14">Lacks conserved residue(s) required for the propagation of feature annotation.</text>
</comment>
<keyword evidence="7 14" id="KW-0249">Electron transport</keyword>
<evidence type="ECO:0000313" key="16">
    <source>
        <dbReference type="EMBL" id="MEN3070420.1"/>
    </source>
</evidence>
<feature type="topological domain" description="Periplasmic" evidence="14">
    <location>
        <begin position="30"/>
        <end position="47"/>
    </location>
</feature>
<evidence type="ECO:0000313" key="17">
    <source>
        <dbReference type="Proteomes" id="UP001410394"/>
    </source>
</evidence>